<name>A0A2G9QAF4_AQUCT</name>
<evidence type="ECO:0000313" key="2">
    <source>
        <dbReference type="Proteomes" id="UP000228934"/>
    </source>
</evidence>
<accession>A0A2G9QAF4</accession>
<protein>
    <submittedName>
        <fullName evidence="1">Uncharacterized protein</fullName>
    </submittedName>
</protein>
<reference evidence="2" key="1">
    <citation type="journal article" date="2017" name="Nat. Commun.">
        <title>The North American bullfrog draft genome provides insight into hormonal regulation of long noncoding RNA.</title>
        <authorList>
            <person name="Hammond S.A."/>
            <person name="Warren R.L."/>
            <person name="Vandervalk B.P."/>
            <person name="Kucuk E."/>
            <person name="Khan H."/>
            <person name="Gibb E.A."/>
            <person name="Pandoh P."/>
            <person name="Kirk H."/>
            <person name="Zhao Y."/>
            <person name="Jones M."/>
            <person name="Mungall A.J."/>
            <person name="Coope R."/>
            <person name="Pleasance S."/>
            <person name="Moore R.A."/>
            <person name="Holt R.A."/>
            <person name="Round J.M."/>
            <person name="Ohora S."/>
            <person name="Walle B.V."/>
            <person name="Veldhoen N."/>
            <person name="Helbing C.C."/>
            <person name="Birol I."/>
        </authorList>
    </citation>
    <scope>NUCLEOTIDE SEQUENCE [LARGE SCALE GENOMIC DNA]</scope>
</reference>
<gene>
    <name evidence="1" type="ORF">AB205_0118330</name>
</gene>
<dbReference type="Proteomes" id="UP000228934">
    <property type="component" value="Unassembled WGS sequence"/>
</dbReference>
<keyword evidence="2" id="KW-1185">Reference proteome</keyword>
<dbReference type="EMBL" id="KZ060540">
    <property type="protein sequence ID" value="PIO12151.1"/>
    <property type="molecule type" value="Genomic_DNA"/>
</dbReference>
<sequence length="119" mass="13134">MNRGRKLWSLKPSILSARHNTKQTLKSGKTLLILVQYRPQSKSSIGPSLDLTFVITIGASDTPSSTHRSYVLRARVTLYRHCACVKLRPPLTFFLFYSPPLLVRHSGGRAHGGDTAGAC</sequence>
<organism evidence="1 2">
    <name type="scientific">Aquarana catesbeiana</name>
    <name type="common">American bullfrog</name>
    <name type="synonym">Rana catesbeiana</name>
    <dbReference type="NCBI Taxonomy" id="8400"/>
    <lineage>
        <taxon>Eukaryota</taxon>
        <taxon>Metazoa</taxon>
        <taxon>Chordata</taxon>
        <taxon>Craniata</taxon>
        <taxon>Vertebrata</taxon>
        <taxon>Euteleostomi</taxon>
        <taxon>Amphibia</taxon>
        <taxon>Batrachia</taxon>
        <taxon>Anura</taxon>
        <taxon>Neobatrachia</taxon>
        <taxon>Ranoidea</taxon>
        <taxon>Ranidae</taxon>
        <taxon>Aquarana</taxon>
    </lineage>
</organism>
<evidence type="ECO:0000313" key="1">
    <source>
        <dbReference type="EMBL" id="PIO12151.1"/>
    </source>
</evidence>
<proteinExistence type="predicted"/>
<dbReference type="AlphaFoldDB" id="A0A2G9QAF4"/>